<dbReference type="EMBL" id="NJBN01000011">
    <property type="protein sequence ID" value="TKJ37984.1"/>
    <property type="molecule type" value="Genomic_DNA"/>
</dbReference>
<gene>
    <name evidence="2" type="ORF">CEE37_13565</name>
</gene>
<reference evidence="2 3" key="1">
    <citation type="submission" date="2017-06" db="EMBL/GenBank/DDBJ databases">
        <title>Novel microbial phyla capable of carbon fixation and sulfur reduction in deep-sea sediments.</title>
        <authorList>
            <person name="Huang J."/>
            <person name="Baker B."/>
            <person name="Wang Y."/>
        </authorList>
    </citation>
    <scope>NUCLEOTIDE SEQUENCE [LARGE SCALE GENOMIC DNA]</scope>
    <source>
        <strain evidence="2">B3_LCP</strain>
    </source>
</reference>
<proteinExistence type="predicted"/>
<evidence type="ECO:0000313" key="2">
    <source>
        <dbReference type="EMBL" id="TKJ37984.1"/>
    </source>
</evidence>
<organism evidence="2 3">
    <name type="scientific">candidate division LCP-89 bacterium B3_LCP</name>
    <dbReference type="NCBI Taxonomy" id="2012998"/>
    <lineage>
        <taxon>Bacteria</taxon>
        <taxon>Pseudomonadati</taxon>
        <taxon>Bacteria division LCP-89</taxon>
    </lineage>
</organism>
<protein>
    <submittedName>
        <fullName evidence="2">Uncharacterized protein</fullName>
    </submittedName>
</protein>
<dbReference type="AlphaFoldDB" id="A0A532USR8"/>
<evidence type="ECO:0000313" key="3">
    <source>
        <dbReference type="Proteomes" id="UP000319619"/>
    </source>
</evidence>
<comment type="caution">
    <text evidence="2">The sequence shown here is derived from an EMBL/GenBank/DDBJ whole genome shotgun (WGS) entry which is preliminary data.</text>
</comment>
<feature type="compositionally biased region" description="Polar residues" evidence="1">
    <location>
        <begin position="7"/>
        <end position="22"/>
    </location>
</feature>
<dbReference type="Proteomes" id="UP000319619">
    <property type="component" value="Unassembled WGS sequence"/>
</dbReference>
<sequence>MKIDAISTDQLNQIAPQPQNNIVEEPNVAIAEEPGNSGAAKNKEKNHLRGENGVLRLLQEGHFKPNAEMVLRQVFHTELAILAGQNKESEEQEETEVTNTE</sequence>
<name>A0A532USR8_UNCL8</name>
<feature type="region of interest" description="Disordered" evidence="1">
    <location>
        <begin position="1"/>
        <end position="22"/>
    </location>
</feature>
<accession>A0A532USR8</accession>
<evidence type="ECO:0000256" key="1">
    <source>
        <dbReference type="SAM" id="MobiDB-lite"/>
    </source>
</evidence>